<dbReference type="InterPro" id="IPR011604">
    <property type="entry name" value="PDDEXK-like_dom_sf"/>
</dbReference>
<keyword evidence="10" id="KW-1185">Reference proteome</keyword>
<reference evidence="9 10" key="1">
    <citation type="submission" date="2020-07" db="EMBL/GenBank/DDBJ databases">
        <title>Thermoactinomyces phylogeny.</title>
        <authorList>
            <person name="Dunlap C."/>
        </authorList>
    </citation>
    <scope>NUCLEOTIDE SEQUENCE [LARGE SCALE GENOMIC DNA]</scope>
    <source>
        <strain evidence="9 10">AMNI-1</strain>
    </source>
</reference>
<keyword evidence="3" id="KW-0378">Hydrolase</keyword>
<name>A0A7W2ASE9_9BACL</name>
<proteinExistence type="predicted"/>
<keyword evidence="6" id="KW-0238">DNA-binding</keyword>
<dbReference type="GO" id="GO:0005524">
    <property type="term" value="F:ATP binding"/>
    <property type="evidence" value="ECO:0007669"/>
    <property type="project" value="UniProtKB-KW"/>
</dbReference>
<dbReference type="GO" id="GO:0006281">
    <property type="term" value="P:DNA repair"/>
    <property type="evidence" value="ECO:0007669"/>
    <property type="project" value="UniProtKB-KW"/>
</dbReference>
<dbReference type="AlphaFoldDB" id="A0A7W2ASE9"/>
<evidence type="ECO:0000256" key="6">
    <source>
        <dbReference type="ARBA" id="ARBA00023125"/>
    </source>
</evidence>
<accession>A0A7W2ASE9</accession>
<evidence type="ECO:0000313" key="10">
    <source>
        <dbReference type="Proteomes" id="UP000538292"/>
    </source>
</evidence>
<evidence type="ECO:0000313" key="9">
    <source>
        <dbReference type="EMBL" id="MBA4603548.1"/>
    </source>
</evidence>
<dbReference type="Gene3D" id="3.90.320.10">
    <property type="match status" value="1"/>
</dbReference>
<dbReference type="GO" id="GO:0004386">
    <property type="term" value="F:helicase activity"/>
    <property type="evidence" value="ECO:0007669"/>
    <property type="project" value="UniProtKB-KW"/>
</dbReference>
<evidence type="ECO:0000256" key="5">
    <source>
        <dbReference type="ARBA" id="ARBA00022840"/>
    </source>
</evidence>
<keyword evidence="1" id="KW-0547">Nucleotide-binding</keyword>
<evidence type="ECO:0000256" key="1">
    <source>
        <dbReference type="ARBA" id="ARBA00022741"/>
    </source>
</evidence>
<keyword evidence="2" id="KW-0227">DNA damage</keyword>
<dbReference type="Proteomes" id="UP000538292">
    <property type="component" value="Unassembled WGS sequence"/>
</dbReference>
<gene>
    <name evidence="9" type="ORF">H2C83_14775</name>
</gene>
<keyword evidence="7" id="KW-0234">DNA repair</keyword>
<dbReference type="InterPro" id="IPR038726">
    <property type="entry name" value="PDDEXK_AddAB-type"/>
</dbReference>
<keyword evidence="5" id="KW-0067">ATP-binding</keyword>
<evidence type="ECO:0000256" key="2">
    <source>
        <dbReference type="ARBA" id="ARBA00022763"/>
    </source>
</evidence>
<feature type="domain" description="PD-(D/E)XK endonuclease-like" evidence="8">
    <location>
        <begin position="27"/>
        <end position="229"/>
    </location>
</feature>
<comment type="caution">
    <text evidence="9">The sequence shown here is derived from an EMBL/GenBank/DDBJ whole genome shotgun (WGS) entry which is preliminary data.</text>
</comment>
<dbReference type="Pfam" id="PF12705">
    <property type="entry name" value="PDDEXK_1"/>
    <property type="match status" value="1"/>
</dbReference>
<organism evidence="9 10">
    <name type="scientific">Thermoactinomyces mirandus</name>
    <dbReference type="NCBI Taxonomy" id="2756294"/>
    <lineage>
        <taxon>Bacteria</taxon>
        <taxon>Bacillati</taxon>
        <taxon>Bacillota</taxon>
        <taxon>Bacilli</taxon>
        <taxon>Bacillales</taxon>
        <taxon>Thermoactinomycetaceae</taxon>
        <taxon>Thermoactinomyces</taxon>
    </lineage>
</organism>
<dbReference type="GO" id="GO:0016787">
    <property type="term" value="F:hydrolase activity"/>
    <property type="evidence" value="ECO:0007669"/>
    <property type="project" value="UniProtKB-KW"/>
</dbReference>
<sequence length="275" mass="31748">MDQKEVRQFIIDAFEENYELMRMEGGHAITGEAKQKALEQVLLYWEKLHELAERVTDTEILLTLPEQRTPAGRKYTIQGVVDIVEENGETVMYDVKTHDCDTVAGNPELYEVQLNIYAYIWQTLRRQSLDGAGIIATGQTEALKEAFRSNQEEKIIQAVEEWDPVITIPLDPDRVEATICRFGEVVDRIEDCKFHPPDWTKLKEPVTARKTLPFATHVCRNCDVRFSCRSYRTYAQNQTGKSGLKMEKFLDDYGNDEEQQEWMDGNLESDLDGLE</sequence>
<evidence type="ECO:0000256" key="3">
    <source>
        <dbReference type="ARBA" id="ARBA00022801"/>
    </source>
</evidence>
<evidence type="ECO:0000256" key="7">
    <source>
        <dbReference type="ARBA" id="ARBA00023204"/>
    </source>
</evidence>
<dbReference type="GO" id="GO:0003677">
    <property type="term" value="F:DNA binding"/>
    <property type="evidence" value="ECO:0007669"/>
    <property type="project" value="UniProtKB-KW"/>
</dbReference>
<evidence type="ECO:0000259" key="8">
    <source>
        <dbReference type="Pfam" id="PF12705"/>
    </source>
</evidence>
<protein>
    <submittedName>
        <fullName evidence="9">PD-(D/E)XK nuclease family protein</fullName>
    </submittedName>
</protein>
<evidence type="ECO:0000256" key="4">
    <source>
        <dbReference type="ARBA" id="ARBA00022806"/>
    </source>
</evidence>
<keyword evidence="4" id="KW-0347">Helicase</keyword>
<dbReference type="EMBL" id="JACEOL010000057">
    <property type="protein sequence ID" value="MBA4603548.1"/>
    <property type="molecule type" value="Genomic_DNA"/>
</dbReference>
<dbReference type="RefSeq" id="WP_181742023.1">
    <property type="nucleotide sequence ID" value="NZ_JACEOL010000057.1"/>
</dbReference>